<name>A0A2U1NR26_ARTAN</name>
<dbReference type="InterPro" id="IPR013024">
    <property type="entry name" value="GGCT-like"/>
</dbReference>
<evidence type="ECO:0000256" key="3">
    <source>
        <dbReference type="ARBA" id="ARBA00023315"/>
    </source>
</evidence>
<protein>
    <recommendedName>
        <fullName evidence="5">Gamma-glutamylcyclotransferase family protein</fullName>
    </recommendedName>
</protein>
<dbReference type="InterPro" id="IPR009288">
    <property type="entry name" value="AIG2-like_dom"/>
</dbReference>
<dbReference type="Proteomes" id="UP000245207">
    <property type="component" value="Unassembled WGS sequence"/>
</dbReference>
<comment type="function">
    <text evidence="1">Putative gamma-glutamylcyclotransferase.</text>
</comment>
<sequence>MTISSTTTISQKQNQTLIFSYGTLKKGFANHKLMQTLISQKDAVFIGNYTTDLKLPLVQGPHGVPFLLNLPCTTSSHRVSGELYSVTDVGLQRLDVLEGVTLGHYERLPIGLRQVGGVGKVVVMAEAYFGHRSFAEEMWRRNGEKGFECFDREVEKGYVRRDLRPKDRSFREMIEMFCAEGL</sequence>
<comment type="caution">
    <text evidence="7">The sequence shown here is derived from an EMBL/GenBank/DDBJ whole genome shotgun (WGS) entry which is preliminary data.</text>
</comment>
<dbReference type="GO" id="GO:0061929">
    <property type="term" value="F:gamma-glutamylaminecyclotransferase activity"/>
    <property type="evidence" value="ECO:0007669"/>
    <property type="project" value="InterPro"/>
</dbReference>
<dbReference type="InterPro" id="IPR036568">
    <property type="entry name" value="GGCT-like_sf"/>
</dbReference>
<dbReference type="PANTHER" id="PTHR12510:SF4">
    <property type="entry name" value="GAMMA-GLUTAMYLAMINECYCLOTRANSFERASE"/>
    <property type="match status" value="1"/>
</dbReference>
<dbReference type="EMBL" id="PKPP01002329">
    <property type="protein sequence ID" value="PWA75962.1"/>
    <property type="molecule type" value="Genomic_DNA"/>
</dbReference>
<keyword evidence="3" id="KW-0012">Acyltransferase</keyword>
<evidence type="ECO:0000313" key="7">
    <source>
        <dbReference type="EMBL" id="PWA75962.1"/>
    </source>
</evidence>
<dbReference type="PANTHER" id="PTHR12510">
    <property type="entry name" value="TROPONIN C-AKIN-1 PROTEIN"/>
    <property type="match status" value="1"/>
</dbReference>
<evidence type="ECO:0000256" key="1">
    <source>
        <dbReference type="ARBA" id="ARBA00002782"/>
    </source>
</evidence>
<feature type="active site" description="Proton acceptor" evidence="4">
    <location>
        <position position="98"/>
    </location>
</feature>
<dbReference type="STRING" id="35608.A0A2U1NR26"/>
<proteinExistence type="inferred from homology"/>
<dbReference type="CDD" id="cd06661">
    <property type="entry name" value="GGCT_like"/>
    <property type="match status" value="1"/>
</dbReference>
<keyword evidence="8" id="KW-1185">Reference proteome</keyword>
<evidence type="ECO:0000313" key="8">
    <source>
        <dbReference type="Proteomes" id="UP000245207"/>
    </source>
</evidence>
<dbReference type="GO" id="GO:0016746">
    <property type="term" value="F:acyltransferase activity"/>
    <property type="evidence" value="ECO:0007669"/>
    <property type="project" value="UniProtKB-KW"/>
</dbReference>
<feature type="domain" description="Gamma-glutamylcyclotransferase AIG2-like" evidence="6">
    <location>
        <begin position="18"/>
        <end position="136"/>
    </location>
</feature>
<evidence type="ECO:0000259" key="6">
    <source>
        <dbReference type="Pfam" id="PF06094"/>
    </source>
</evidence>
<comment type="similarity">
    <text evidence="2 5">Belongs to the gamma-glutamylcyclotransferase family.</text>
</comment>
<dbReference type="Pfam" id="PF06094">
    <property type="entry name" value="GGACT"/>
    <property type="match status" value="1"/>
</dbReference>
<dbReference type="GO" id="GO:0005829">
    <property type="term" value="C:cytosol"/>
    <property type="evidence" value="ECO:0007669"/>
    <property type="project" value="TreeGrafter"/>
</dbReference>
<dbReference type="InterPro" id="IPR039126">
    <property type="entry name" value="GGACT"/>
</dbReference>
<evidence type="ECO:0000256" key="4">
    <source>
        <dbReference type="PIRSR" id="PIRSR639126-1"/>
    </source>
</evidence>
<gene>
    <name evidence="7" type="ORF">CTI12_AA237570</name>
</gene>
<organism evidence="7 8">
    <name type="scientific">Artemisia annua</name>
    <name type="common">Sweet wormwood</name>
    <dbReference type="NCBI Taxonomy" id="35608"/>
    <lineage>
        <taxon>Eukaryota</taxon>
        <taxon>Viridiplantae</taxon>
        <taxon>Streptophyta</taxon>
        <taxon>Embryophyta</taxon>
        <taxon>Tracheophyta</taxon>
        <taxon>Spermatophyta</taxon>
        <taxon>Magnoliopsida</taxon>
        <taxon>eudicotyledons</taxon>
        <taxon>Gunneridae</taxon>
        <taxon>Pentapetalae</taxon>
        <taxon>asterids</taxon>
        <taxon>campanulids</taxon>
        <taxon>Asterales</taxon>
        <taxon>Asteraceae</taxon>
        <taxon>Asteroideae</taxon>
        <taxon>Anthemideae</taxon>
        <taxon>Artemisiinae</taxon>
        <taxon>Artemisia</taxon>
    </lineage>
</organism>
<evidence type="ECO:0000256" key="5">
    <source>
        <dbReference type="RuleBase" id="RU367036"/>
    </source>
</evidence>
<evidence type="ECO:0000256" key="2">
    <source>
        <dbReference type="ARBA" id="ARBA00008861"/>
    </source>
</evidence>
<reference evidence="7 8" key="1">
    <citation type="journal article" date="2018" name="Mol. Plant">
        <title>The genome of Artemisia annua provides insight into the evolution of Asteraceae family and artemisinin biosynthesis.</title>
        <authorList>
            <person name="Shen Q."/>
            <person name="Zhang L."/>
            <person name="Liao Z."/>
            <person name="Wang S."/>
            <person name="Yan T."/>
            <person name="Shi P."/>
            <person name="Liu M."/>
            <person name="Fu X."/>
            <person name="Pan Q."/>
            <person name="Wang Y."/>
            <person name="Lv Z."/>
            <person name="Lu X."/>
            <person name="Zhang F."/>
            <person name="Jiang W."/>
            <person name="Ma Y."/>
            <person name="Chen M."/>
            <person name="Hao X."/>
            <person name="Li L."/>
            <person name="Tang Y."/>
            <person name="Lv G."/>
            <person name="Zhou Y."/>
            <person name="Sun X."/>
            <person name="Brodelius P.E."/>
            <person name="Rose J.K.C."/>
            <person name="Tang K."/>
        </authorList>
    </citation>
    <scope>NUCLEOTIDE SEQUENCE [LARGE SCALE GENOMIC DNA]</scope>
    <source>
        <strain evidence="8">cv. Huhao1</strain>
        <tissue evidence="7">Leaf</tissue>
    </source>
</reference>
<dbReference type="OrthoDB" id="113620at2759"/>
<dbReference type="Gene3D" id="3.10.490.10">
    <property type="entry name" value="Gamma-glutamyl cyclotransferase-like"/>
    <property type="match status" value="1"/>
</dbReference>
<accession>A0A2U1NR26</accession>
<dbReference type="AlphaFoldDB" id="A0A2U1NR26"/>
<keyword evidence="3" id="KW-0808">Transferase</keyword>
<dbReference type="SUPFAM" id="SSF110857">
    <property type="entry name" value="Gamma-glutamyl cyclotransferase-like"/>
    <property type="match status" value="1"/>
</dbReference>